<dbReference type="AlphaFoldDB" id="A0A1U9YKJ3"/>
<accession>A0A1U9YKJ3</accession>
<protein>
    <submittedName>
        <fullName evidence="1">Uncharacterized protein</fullName>
    </submittedName>
</protein>
<name>A0A1U9YKJ3_9BACL</name>
<evidence type="ECO:0000313" key="1">
    <source>
        <dbReference type="EMBL" id="ARF69133.1"/>
    </source>
</evidence>
<proteinExistence type="predicted"/>
<dbReference type="Proteomes" id="UP000192727">
    <property type="component" value="Chromosome"/>
</dbReference>
<sequence>MKLSKIKYFLVFASLVMFFSSVGAPIAGATNMDYDQRLKETEEILEFIGEHAVLTDEYDNIIGLDFDKIRERYGQDKGLDLLEKEVKEKTENNRSAWLDCMKSALLDYFGVNIFESLIGGGVLTYIKAKAWKEAAKLIIRYVPGVSVISLVATLVYYSGKCAIWGMKEENGIEGKQHVYT</sequence>
<reference evidence="1 2" key="1">
    <citation type="submission" date="2017-03" db="EMBL/GenBank/DDBJ databases">
        <title>Paenibacillus larvae genome sequencing.</title>
        <authorList>
            <person name="Dingman D.W."/>
        </authorList>
    </citation>
    <scope>NUCLEOTIDE SEQUENCE [LARGE SCALE GENOMIC DNA]</scope>
    <source>
        <strain evidence="1 2">SAG 10367</strain>
    </source>
</reference>
<gene>
    <name evidence="1" type="ORF">B7C51_16925</name>
</gene>
<dbReference type="EMBL" id="CP020557">
    <property type="protein sequence ID" value="ARF69133.1"/>
    <property type="molecule type" value="Genomic_DNA"/>
</dbReference>
<dbReference type="GeneID" id="64217842"/>
<dbReference type="RefSeq" id="WP_024095141.1">
    <property type="nucleotide sequence ID" value="NZ_CP019794.1"/>
</dbReference>
<evidence type="ECO:0000313" key="2">
    <source>
        <dbReference type="Proteomes" id="UP000192727"/>
    </source>
</evidence>
<organism evidence="1 2">
    <name type="scientific">Paenibacillus larvae subsp. pulvifaciens</name>
    <dbReference type="NCBI Taxonomy" id="1477"/>
    <lineage>
        <taxon>Bacteria</taxon>
        <taxon>Bacillati</taxon>
        <taxon>Bacillota</taxon>
        <taxon>Bacilli</taxon>
        <taxon>Bacillales</taxon>
        <taxon>Paenibacillaceae</taxon>
        <taxon>Paenibacillus</taxon>
    </lineage>
</organism>